<evidence type="ECO:0000256" key="4">
    <source>
        <dbReference type="ARBA" id="ARBA00023163"/>
    </source>
</evidence>
<evidence type="ECO:0000256" key="5">
    <source>
        <dbReference type="ARBA" id="ARBA00023242"/>
    </source>
</evidence>
<dbReference type="AlphaFoldDB" id="A0A2T9YPD3"/>
<dbReference type="GO" id="GO:0006357">
    <property type="term" value="P:regulation of transcription by RNA polymerase II"/>
    <property type="evidence" value="ECO:0007669"/>
    <property type="project" value="InterPro"/>
</dbReference>
<comment type="caution">
    <text evidence="6">The sequence shown here is derived from an EMBL/GenBank/DDBJ whole genome shotgun (WGS) entry which is preliminary data.</text>
</comment>
<organism evidence="6 7">
    <name type="scientific">Smittium simulii</name>
    <dbReference type="NCBI Taxonomy" id="133385"/>
    <lineage>
        <taxon>Eukaryota</taxon>
        <taxon>Fungi</taxon>
        <taxon>Fungi incertae sedis</taxon>
        <taxon>Zoopagomycota</taxon>
        <taxon>Kickxellomycotina</taxon>
        <taxon>Harpellomycetes</taxon>
        <taxon>Harpellales</taxon>
        <taxon>Legeriomycetaceae</taxon>
        <taxon>Smittium</taxon>
    </lineage>
</organism>
<dbReference type="OrthoDB" id="203279at2759"/>
<proteinExistence type="inferred from homology"/>
<comment type="similarity">
    <text evidence="2">Belongs to the Mediator complex subunit 22 family.</text>
</comment>
<keyword evidence="5" id="KW-0539">Nucleus</keyword>
<reference evidence="6 7" key="1">
    <citation type="journal article" date="2018" name="MBio">
        <title>Comparative Genomics Reveals the Core Gene Toolbox for the Fungus-Insect Symbiosis.</title>
        <authorList>
            <person name="Wang Y."/>
            <person name="Stata M."/>
            <person name="Wang W."/>
            <person name="Stajich J.E."/>
            <person name="White M.M."/>
            <person name="Moncalvo J.M."/>
        </authorList>
    </citation>
    <scope>NUCLEOTIDE SEQUENCE [LARGE SCALE GENOMIC DNA]</scope>
    <source>
        <strain evidence="6 7">SWE-8-4</strain>
    </source>
</reference>
<name>A0A2T9YPD3_9FUNG</name>
<accession>A0A2T9YPD3</accession>
<evidence type="ECO:0000256" key="1">
    <source>
        <dbReference type="ARBA" id="ARBA00004123"/>
    </source>
</evidence>
<evidence type="ECO:0000256" key="3">
    <source>
        <dbReference type="ARBA" id="ARBA00023015"/>
    </source>
</evidence>
<comment type="subcellular location">
    <subcellularLocation>
        <location evidence="1">Nucleus</location>
    </subcellularLocation>
</comment>
<keyword evidence="3" id="KW-0805">Transcription regulation</keyword>
<dbReference type="Proteomes" id="UP000245383">
    <property type="component" value="Unassembled WGS sequence"/>
</dbReference>
<dbReference type="GO" id="GO:0016592">
    <property type="term" value="C:mediator complex"/>
    <property type="evidence" value="ECO:0007669"/>
    <property type="project" value="InterPro"/>
</dbReference>
<dbReference type="Pfam" id="PF06179">
    <property type="entry name" value="Med22"/>
    <property type="match status" value="1"/>
</dbReference>
<evidence type="ECO:0000256" key="2">
    <source>
        <dbReference type="ARBA" id="ARBA00005942"/>
    </source>
</evidence>
<evidence type="ECO:0000313" key="7">
    <source>
        <dbReference type="Proteomes" id="UP000245383"/>
    </source>
</evidence>
<keyword evidence="4" id="KW-0804">Transcription</keyword>
<protein>
    <submittedName>
        <fullName evidence="6">Uncharacterized protein</fullName>
    </submittedName>
</protein>
<sequence length="134" mass="15487">MFQKSKTTNENVEAKLTPNFNQSQLEKYEIDFNSKVNFEIESMVREKNKFQIYQEGFQIQTKAATLVKSAETLLTITTNLKKAYLVNDSRYQIETTCARNNEISRLKSNTVDAINKLSEQLDSSITELNNSYLK</sequence>
<dbReference type="STRING" id="133385.A0A2T9YPD3"/>
<keyword evidence="7" id="KW-1185">Reference proteome</keyword>
<dbReference type="EMBL" id="MBFR01000099">
    <property type="protein sequence ID" value="PVU94179.1"/>
    <property type="molecule type" value="Genomic_DNA"/>
</dbReference>
<dbReference type="InterPro" id="IPR009332">
    <property type="entry name" value="Med22"/>
</dbReference>
<dbReference type="GO" id="GO:0003712">
    <property type="term" value="F:transcription coregulator activity"/>
    <property type="evidence" value="ECO:0007669"/>
    <property type="project" value="InterPro"/>
</dbReference>
<evidence type="ECO:0000313" key="6">
    <source>
        <dbReference type="EMBL" id="PVU94179.1"/>
    </source>
</evidence>
<gene>
    <name evidence="6" type="ORF">BB561_002742</name>
</gene>